<dbReference type="Pfam" id="PF00589">
    <property type="entry name" value="Phage_integrase"/>
    <property type="match status" value="1"/>
</dbReference>
<dbReference type="PROSITE" id="PS51898">
    <property type="entry name" value="TYR_RECOMBINASE"/>
    <property type="match status" value="1"/>
</dbReference>
<dbReference type="PANTHER" id="PTHR30349">
    <property type="entry name" value="PHAGE INTEGRASE-RELATED"/>
    <property type="match status" value="1"/>
</dbReference>
<evidence type="ECO:0000313" key="6">
    <source>
        <dbReference type="Proteomes" id="UP001597299"/>
    </source>
</evidence>
<keyword evidence="1" id="KW-0229">DNA integration</keyword>
<dbReference type="InterPro" id="IPR002104">
    <property type="entry name" value="Integrase_catalytic"/>
</dbReference>
<dbReference type="PANTHER" id="PTHR30349:SF64">
    <property type="entry name" value="PROPHAGE INTEGRASE INTD-RELATED"/>
    <property type="match status" value="1"/>
</dbReference>
<proteinExistence type="predicted"/>
<keyword evidence="2" id="KW-0233">DNA recombination</keyword>
<comment type="caution">
    <text evidence="5">The sequence shown here is derived from an EMBL/GenBank/DDBJ whole genome shotgun (WGS) entry which is preliminary data.</text>
</comment>
<dbReference type="InterPro" id="IPR050090">
    <property type="entry name" value="Tyrosine_recombinase_XerCD"/>
</dbReference>
<organism evidence="5 6">
    <name type="scientific">Ancylobacter oerskovii</name>
    <dbReference type="NCBI Taxonomy" id="459519"/>
    <lineage>
        <taxon>Bacteria</taxon>
        <taxon>Pseudomonadati</taxon>
        <taxon>Pseudomonadota</taxon>
        <taxon>Alphaproteobacteria</taxon>
        <taxon>Hyphomicrobiales</taxon>
        <taxon>Xanthobacteraceae</taxon>
        <taxon>Ancylobacter</taxon>
    </lineage>
</organism>
<evidence type="ECO:0000256" key="3">
    <source>
        <dbReference type="SAM" id="MobiDB-lite"/>
    </source>
</evidence>
<dbReference type="SUPFAM" id="SSF56349">
    <property type="entry name" value="DNA breaking-rejoining enzymes"/>
    <property type="match status" value="1"/>
</dbReference>
<evidence type="ECO:0000313" key="5">
    <source>
        <dbReference type="EMBL" id="MFD2142374.1"/>
    </source>
</evidence>
<dbReference type="InterPro" id="IPR011010">
    <property type="entry name" value="DNA_brk_join_enz"/>
</dbReference>
<gene>
    <name evidence="5" type="ORF">ACFSNC_18365</name>
</gene>
<dbReference type="RefSeq" id="WP_213354060.1">
    <property type="nucleotide sequence ID" value="NZ_JAHBGB010000037.1"/>
</dbReference>
<evidence type="ECO:0000256" key="2">
    <source>
        <dbReference type="ARBA" id="ARBA00023172"/>
    </source>
</evidence>
<name>A0ABW4Z1H1_9HYPH</name>
<reference evidence="6" key="1">
    <citation type="journal article" date="2019" name="Int. J. Syst. Evol. Microbiol.">
        <title>The Global Catalogue of Microorganisms (GCM) 10K type strain sequencing project: providing services to taxonomists for standard genome sequencing and annotation.</title>
        <authorList>
            <consortium name="The Broad Institute Genomics Platform"/>
            <consortium name="The Broad Institute Genome Sequencing Center for Infectious Disease"/>
            <person name="Wu L."/>
            <person name="Ma J."/>
        </authorList>
    </citation>
    <scope>NUCLEOTIDE SEQUENCE [LARGE SCALE GENOMIC DNA]</scope>
    <source>
        <strain evidence="6">CCM 7435</strain>
    </source>
</reference>
<sequence>MSVYKQKGRDTYYYDFQLKGRRYSGNTGETAKRKAEAHEDRIRTQIRAELGKGQRPSVGKLTWGDAADRFWLEVGQFHAGGGDRHTKRALDWVSERIGRSTLLVSINGSIVADLVARRRGERVETKKDAPLVKPATVNRSVTEIIRKVLYRARDVWEEPIPNIKWSSHVLDEPNERIRELTPEEEEKLFRQLRPDYQPISLFALASGVRLSGCLKMQWPDIDWGNRRVNIKGKGGRDYSIPLSKEMRDILWPLQGKHAESVFTYIAQRTREGRKRGERHPITENGLMSEWRRALSAAGIKDYRWHDHRHTKATRFLRASGNLKLVQRLLGHSRIETTGRYAHVTDDDLRDALDVDYSQQKSQPGPVEEVKKDDIAGG</sequence>
<dbReference type="EMBL" id="JBHUHD010000001">
    <property type="protein sequence ID" value="MFD2142374.1"/>
    <property type="molecule type" value="Genomic_DNA"/>
</dbReference>
<dbReference type="InterPro" id="IPR013762">
    <property type="entry name" value="Integrase-like_cat_sf"/>
</dbReference>
<dbReference type="CDD" id="cd00796">
    <property type="entry name" value="INT_Rci_Hp1_C"/>
    <property type="match status" value="1"/>
</dbReference>
<keyword evidence="6" id="KW-1185">Reference proteome</keyword>
<evidence type="ECO:0000259" key="4">
    <source>
        <dbReference type="PROSITE" id="PS51898"/>
    </source>
</evidence>
<feature type="region of interest" description="Disordered" evidence="3">
    <location>
        <begin position="355"/>
        <end position="377"/>
    </location>
</feature>
<feature type="domain" description="Tyr recombinase" evidence="4">
    <location>
        <begin position="175"/>
        <end position="353"/>
    </location>
</feature>
<accession>A0ABW4Z1H1</accession>
<dbReference type="Proteomes" id="UP001597299">
    <property type="component" value="Unassembled WGS sequence"/>
</dbReference>
<feature type="compositionally biased region" description="Basic and acidic residues" evidence="3">
    <location>
        <begin position="367"/>
        <end position="377"/>
    </location>
</feature>
<protein>
    <submittedName>
        <fullName evidence="5">Tyrosine-type recombinase/integrase</fullName>
    </submittedName>
</protein>
<evidence type="ECO:0000256" key="1">
    <source>
        <dbReference type="ARBA" id="ARBA00022908"/>
    </source>
</evidence>
<dbReference type="Gene3D" id="1.10.443.10">
    <property type="entry name" value="Intergrase catalytic core"/>
    <property type="match status" value="1"/>
</dbReference>